<dbReference type="PANTHER" id="PTHR11089:SF30">
    <property type="entry name" value="GUANINE NUCLEOTIDE-BINDING PROTEIN-LIKE 3 HOMOLOG"/>
    <property type="match status" value="1"/>
</dbReference>
<feature type="coiled-coil region" evidence="5">
    <location>
        <begin position="62"/>
        <end position="93"/>
    </location>
</feature>
<evidence type="ECO:0000256" key="2">
    <source>
        <dbReference type="ARBA" id="ARBA00022741"/>
    </source>
</evidence>
<dbReference type="InterPro" id="IPR023179">
    <property type="entry name" value="GTP-bd_ortho_bundle_sf"/>
</dbReference>
<proteinExistence type="predicted"/>
<reference evidence="9" key="1">
    <citation type="submission" date="2020-11" db="EMBL/GenBank/DDBJ databases">
        <authorList>
            <consortium name="DOE Joint Genome Institute"/>
            <person name="Ahrendt S."/>
            <person name="Riley R."/>
            <person name="Andreopoulos W."/>
            <person name="Labutti K."/>
            <person name="Pangilinan J."/>
            <person name="Ruiz-Duenas F.J."/>
            <person name="Barrasa J.M."/>
            <person name="Sanchez-Garcia M."/>
            <person name="Camarero S."/>
            <person name="Miyauchi S."/>
            <person name="Serrano A."/>
            <person name="Linde D."/>
            <person name="Babiker R."/>
            <person name="Drula E."/>
            <person name="Ayuso-Fernandez I."/>
            <person name="Pacheco R."/>
            <person name="Padilla G."/>
            <person name="Ferreira P."/>
            <person name="Barriuso J."/>
            <person name="Kellner H."/>
            <person name="Castanera R."/>
            <person name="Alfaro M."/>
            <person name="Ramirez L."/>
            <person name="Pisabarro A.G."/>
            <person name="Kuo A."/>
            <person name="Tritt A."/>
            <person name="Lipzen A."/>
            <person name="He G."/>
            <person name="Yan M."/>
            <person name="Ng V."/>
            <person name="Cullen D."/>
            <person name="Martin F."/>
            <person name="Rosso M.-N."/>
            <person name="Henrissat B."/>
            <person name="Hibbett D."/>
            <person name="Martinez A.T."/>
            <person name="Grigoriev I.V."/>
        </authorList>
    </citation>
    <scope>NUCLEOTIDE SEQUENCE</scope>
    <source>
        <strain evidence="9">CBS 506.95</strain>
    </source>
</reference>
<protein>
    <submittedName>
        <fullName evidence="9">Uncharacterized protein</fullName>
    </submittedName>
</protein>
<gene>
    <name evidence="9" type="ORF">CPB83DRAFT_850031</name>
</gene>
<comment type="caution">
    <text evidence="9">The sequence shown here is derived from an EMBL/GenBank/DDBJ whole genome shotgun (WGS) entry which is preliminary data.</text>
</comment>
<dbReference type="Gene3D" id="3.40.50.300">
    <property type="entry name" value="P-loop containing nucleotide triphosphate hydrolases"/>
    <property type="match status" value="1"/>
</dbReference>
<evidence type="ECO:0000256" key="5">
    <source>
        <dbReference type="SAM" id="Coils"/>
    </source>
</evidence>
<feature type="domain" description="Guanine nucleotide-binding protein-like 3 N-terminal" evidence="8">
    <location>
        <begin position="14"/>
        <end position="86"/>
    </location>
</feature>
<feature type="compositionally biased region" description="Acidic residues" evidence="6">
    <location>
        <begin position="572"/>
        <end position="587"/>
    </location>
</feature>
<feature type="compositionally biased region" description="Acidic residues" evidence="6">
    <location>
        <begin position="534"/>
        <end position="545"/>
    </location>
</feature>
<feature type="domain" description="G" evidence="7">
    <location>
        <begin position="306"/>
        <end position="385"/>
    </location>
</feature>
<keyword evidence="4" id="KW-0539">Nucleus</keyword>
<name>A0A9P6JSJ6_9AGAR</name>
<dbReference type="AlphaFoldDB" id="A0A9P6JSJ6"/>
<dbReference type="InterPro" id="IPR027417">
    <property type="entry name" value="P-loop_NTPase"/>
</dbReference>
<dbReference type="Gene3D" id="1.10.1580.10">
    <property type="match status" value="1"/>
</dbReference>
<dbReference type="Proteomes" id="UP000807306">
    <property type="component" value="Unassembled WGS sequence"/>
</dbReference>
<evidence type="ECO:0000313" key="9">
    <source>
        <dbReference type="EMBL" id="KAF9531018.1"/>
    </source>
</evidence>
<dbReference type="InterPro" id="IPR014813">
    <property type="entry name" value="Gnl3_N_dom"/>
</dbReference>
<feature type="compositionally biased region" description="Basic residues" evidence="6">
    <location>
        <begin position="1"/>
        <end position="12"/>
    </location>
</feature>
<dbReference type="Pfam" id="PF08701">
    <property type="entry name" value="GN3L_Grn1"/>
    <property type="match status" value="1"/>
</dbReference>
<dbReference type="GO" id="GO:0005730">
    <property type="term" value="C:nucleolus"/>
    <property type="evidence" value="ECO:0007669"/>
    <property type="project" value="TreeGrafter"/>
</dbReference>
<evidence type="ECO:0000256" key="3">
    <source>
        <dbReference type="ARBA" id="ARBA00023134"/>
    </source>
</evidence>
<evidence type="ECO:0000259" key="8">
    <source>
        <dbReference type="Pfam" id="PF08701"/>
    </source>
</evidence>
<feature type="compositionally biased region" description="Acidic residues" evidence="6">
    <location>
        <begin position="553"/>
        <end position="564"/>
    </location>
</feature>
<dbReference type="PANTHER" id="PTHR11089">
    <property type="entry name" value="GTP-BINDING PROTEIN-RELATED"/>
    <property type="match status" value="1"/>
</dbReference>
<evidence type="ECO:0000256" key="4">
    <source>
        <dbReference type="ARBA" id="ARBA00023242"/>
    </source>
</evidence>
<dbReference type="GO" id="GO:0005525">
    <property type="term" value="F:GTP binding"/>
    <property type="evidence" value="ECO:0007669"/>
    <property type="project" value="UniProtKB-KW"/>
</dbReference>
<dbReference type="OrthoDB" id="10266128at2759"/>
<feature type="region of interest" description="Disordered" evidence="6">
    <location>
        <begin position="259"/>
        <end position="279"/>
    </location>
</feature>
<evidence type="ECO:0000256" key="6">
    <source>
        <dbReference type="SAM" id="MobiDB-lite"/>
    </source>
</evidence>
<comment type="subcellular location">
    <subcellularLocation>
        <location evidence="1">Nucleus</location>
    </subcellularLocation>
</comment>
<keyword evidence="5" id="KW-0175">Coiled coil</keyword>
<feature type="compositionally biased region" description="Low complexity" evidence="6">
    <location>
        <begin position="629"/>
        <end position="640"/>
    </location>
</feature>
<dbReference type="InterPro" id="IPR050755">
    <property type="entry name" value="TRAFAC_YlqF/YawG_RiboMat"/>
</dbReference>
<dbReference type="EMBL" id="MU157837">
    <property type="protein sequence ID" value="KAF9531018.1"/>
    <property type="molecule type" value="Genomic_DNA"/>
</dbReference>
<sequence length="696" mass="76131">MPRIRKQTSNRLKTHDREKVKKKIKETKRKKTKLAKKNPQWKSKKPKDPGIPNDFPYKDQILAEVQDQRRLDAEEKQKKKQEKQKSIAKAKAIALGEDYNDLSEDEAMNEGGSDEEHMTIGLSSITKNDLNVGAESIASLSAKTLNTKLKPRPRIPALPVEEDESQDEVPVLMNRDLPNFDSVLNKADVILEVLDARDPLSFHSKHIEDFAKTKGKKFIYVLSKIDRCPREAVASWSTTLRAQHPTFLFRAATAFLPEEETSQMTPQNKSSKGKGKVPVHDAIGSAPISSCLAEWAKEIPQGSSLTVAVVGLVNVGKSSLVNSLLHKSALATYTLTTASQAPSTTELPQEVTLEVDGQTITVIDTPGLSFVYSQDEEEPSLTQNRVRDILLRSRGRIDKLKDPIPAVSDIVLKANNEDLLLLYSLAAFTKGDTSAFLSGVARAHHLVKKKGELDLTGAARIVLRDWSIGKFQHYTTPVGNLNTESTGGDASILKSLPTRRDMRRNGGLVKMSPGTIEERAVDVEKTWVSITKSEDDDDDSAENDIDLPIVGENSDDEETSDEAGESGLGESSDVDDEQDDSDEEDDVVPAVAPVSRKQKRKRETEAPGPRPPKKVSLGRTTILAAKGKSSSQQVSQSQTQLTKMAGPKSILKKAADSSSKGGVKKADNSMVATKSTPLAAVSAGTETEAYDFGKFF</sequence>
<keyword evidence="2" id="KW-0547">Nucleotide-binding</keyword>
<feature type="compositionally biased region" description="Basic residues" evidence="6">
    <location>
        <begin position="20"/>
        <end position="36"/>
    </location>
</feature>
<dbReference type="Pfam" id="PF01926">
    <property type="entry name" value="MMR_HSR1"/>
    <property type="match status" value="1"/>
</dbReference>
<dbReference type="InterPro" id="IPR006073">
    <property type="entry name" value="GTP-bd"/>
</dbReference>
<accession>A0A9P6JSJ6</accession>
<feature type="region of interest" description="Disordered" evidence="6">
    <location>
        <begin position="531"/>
        <end position="669"/>
    </location>
</feature>
<dbReference type="SUPFAM" id="SSF52540">
    <property type="entry name" value="P-loop containing nucleoside triphosphate hydrolases"/>
    <property type="match status" value="1"/>
</dbReference>
<feature type="region of interest" description="Disordered" evidence="6">
    <location>
        <begin position="1"/>
        <end position="56"/>
    </location>
</feature>
<organism evidence="9 10">
    <name type="scientific">Crepidotus variabilis</name>
    <dbReference type="NCBI Taxonomy" id="179855"/>
    <lineage>
        <taxon>Eukaryota</taxon>
        <taxon>Fungi</taxon>
        <taxon>Dikarya</taxon>
        <taxon>Basidiomycota</taxon>
        <taxon>Agaricomycotina</taxon>
        <taxon>Agaricomycetes</taxon>
        <taxon>Agaricomycetidae</taxon>
        <taxon>Agaricales</taxon>
        <taxon>Agaricineae</taxon>
        <taxon>Crepidotaceae</taxon>
        <taxon>Crepidotus</taxon>
    </lineage>
</organism>
<keyword evidence="10" id="KW-1185">Reference proteome</keyword>
<evidence type="ECO:0000256" key="1">
    <source>
        <dbReference type="ARBA" id="ARBA00004123"/>
    </source>
</evidence>
<evidence type="ECO:0000259" key="7">
    <source>
        <dbReference type="Pfam" id="PF01926"/>
    </source>
</evidence>
<keyword evidence="3" id="KW-0342">GTP-binding</keyword>
<evidence type="ECO:0000313" key="10">
    <source>
        <dbReference type="Proteomes" id="UP000807306"/>
    </source>
</evidence>